<evidence type="ECO:0000256" key="4">
    <source>
        <dbReference type="ARBA" id="ARBA00023239"/>
    </source>
</evidence>
<reference evidence="7 8" key="1">
    <citation type="submission" date="2024-12" db="EMBL/GenBank/DDBJ databases">
        <authorList>
            <person name="Lee Y."/>
        </authorList>
    </citation>
    <scope>NUCLEOTIDE SEQUENCE [LARGE SCALE GENOMIC DNA]</scope>
    <source>
        <strain evidence="7 8">03SUJ4</strain>
    </source>
</reference>
<organism evidence="7 8">
    <name type="scientific">Terriglobus aquaticus</name>
    <dbReference type="NCBI Taxonomy" id="940139"/>
    <lineage>
        <taxon>Bacteria</taxon>
        <taxon>Pseudomonadati</taxon>
        <taxon>Acidobacteriota</taxon>
        <taxon>Terriglobia</taxon>
        <taxon>Terriglobales</taxon>
        <taxon>Acidobacteriaceae</taxon>
        <taxon>Terriglobus</taxon>
    </lineage>
</organism>
<dbReference type="InterPro" id="IPR015421">
    <property type="entry name" value="PyrdxlP-dep_Trfase_major"/>
</dbReference>
<dbReference type="Gene3D" id="3.40.640.10">
    <property type="entry name" value="Type I PLP-dependent aspartate aminotransferase-like (Major domain)"/>
    <property type="match status" value="1"/>
</dbReference>
<dbReference type="EC" id="4.4.1.13" evidence="7"/>
<dbReference type="PANTHER" id="PTHR43500:SF1">
    <property type="entry name" value="CYSTATHIONINE BETA-LYASE-RELATED"/>
    <property type="match status" value="1"/>
</dbReference>
<dbReference type="PANTHER" id="PTHR43500">
    <property type="entry name" value="CYSTATHIONINE BETA-LYASE-RELATED"/>
    <property type="match status" value="1"/>
</dbReference>
<dbReference type="Proteomes" id="UP001634747">
    <property type="component" value="Unassembled WGS sequence"/>
</dbReference>
<comment type="similarity">
    <text evidence="2 6">Belongs to the trans-sulfuration enzymes family.</text>
</comment>
<gene>
    <name evidence="7" type="ORF">ACK2TP_00910</name>
</gene>
<comment type="cofactor">
    <cofactor evidence="1 6">
        <name>pyridoxal 5'-phosphate</name>
        <dbReference type="ChEBI" id="CHEBI:597326"/>
    </cofactor>
</comment>
<dbReference type="NCBIfam" id="TIGR01324">
    <property type="entry name" value="cysta_beta_ly_B"/>
    <property type="match status" value="1"/>
</dbReference>
<dbReference type="PIRSF" id="PIRSF001434">
    <property type="entry name" value="CGS"/>
    <property type="match status" value="1"/>
</dbReference>
<proteinExistence type="inferred from homology"/>
<sequence length="395" mass="42494">MAKDLEHKQDWRSKLSQPRAVEQGEFRSLAVPVHRGSTVVFPSQQDIREGWRDHAEGEYSYGIYGTPTALELAARIADLEGARQTFLVGSGQSAIALIYLAFCGTGSHVLVPSNAYGPNKELAAGLLQRCGIEAEVYEPSLGAGIAGLIRSSTSLVWCESPGSITMEVQDVPAIVAAAHAAGVPVALDNTYAAGVLFDAFAHGVDVSMQALTKYAGGHGDVLLGSVSVREESAYTRVGDTHRALGLTASPDDCSLVLRGLETLAIRMDAMERSALRIAEWLATQPAVGRVLHPALPTCEGHALWKRDFSGSASIFSVVFRDELPQEYVLRFVNALQRFKIGWSWGGTVSLVMAYPGLDRPRYGTGCIVRFHVGLEPIENLIEDLEQALAVCSRAS</sequence>
<evidence type="ECO:0000256" key="1">
    <source>
        <dbReference type="ARBA" id="ARBA00001933"/>
    </source>
</evidence>
<evidence type="ECO:0000256" key="3">
    <source>
        <dbReference type="ARBA" id="ARBA00022898"/>
    </source>
</evidence>
<accession>A0ABW9KFM5</accession>
<dbReference type="Pfam" id="PF01053">
    <property type="entry name" value="Cys_Met_Meta_PP"/>
    <property type="match status" value="1"/>
</dbReference>
<evidence type="ECO:0000256" key="6">
    <source>
        <dbReference type="RuleBase" id="RU362118"/>
    </source>
</evidence>
<evidence type="ECO:0000256" key="5">
    <source>
        <dbReference type="ARBA" id="ARBA00047517"/>
    </source>
</evidence>
<dbReference type="NCBIfam" id="NF005456">
    <property type="entry name" value="PRK07050.1"/>
    <property type="match status" value="1"/>
</dbReference>
<evidence type="ECO:0000256" key="2">
    <source>
        <dbReference type="ARBA" id="ARBA00009077"/>
    </source>
</evidence>
<protein>
    <submittedName>
        <fullName evidence="7">Cystathionine beta-lyase</fullName>
        <ecNumber evidence="7">4.4.1.13</ecNumber>
    </submittedName>
</protein>
<dbReference type="Gene3D" id="3.90.1150.10">
    <property type="entry name" value="Aspartate Aminotransferase, domain 1"/>
    <property type="match status" value="1"/>
</dbReference>
<dbReference type="InterPro" id="IPR015424">
    <property type="entry name" value="PyrdxlP-dep_Trfase"/>
</dbReference>
<dbReference type="InterPro" id="IPR000277">
    <property type="entry name" value="Cys/Met-Metab_PyrdxlP-dep_enz"/>
</dbReference>
<dbReference type="GO" id="GO:0047804">
    <property type="term" value="F:cysteine-S-conjugate beta-lyase activity"/>
    <property type="evidence" value="ECO:0007669"/>
    <property type="project" value="UniProtKB-EC"/>
</dbReference>
<keyword evidence="4 7" id="KW-0456">Lyase</keyword>
<evidence type="ECO:0000313" key="7">
    <source>
        <dbReference type="EMBL" id="MFN2974312.1"/>
    </source>
</evidence>
<dbReference type="SUPFAM" id="SSF53383">
    <property type="entry name" value="PLP-dependent transferases"/>
    <property type="match status" value="1"/>
</dbReference>
<dbReference type="RefSeq" id="WP_263414121.1">
    <property type="nucleotide sequence ID" value="NZ_BAABBH010000001.1"/>
</dbReference>
<name>A0ABW9KFM5_9BACT</name>
<keyword evidence="8" id="KW-1185">Reference proteome</keyword>
<evidence type="ECO:0000313" key="8">
    <source>
        <dbReference type="Proteomes" id="UP001634747"/>
    </source>
</evidence>
<dbReference type="EMBL" id="JBJYXY010000001">
    <property type="protein sequence ID" value="MFN2974312.1"/>
    <property type="molecule type" value="Genomic_DNA"/>
</dbReference>
<comment type="caution">
    <text evidence="7">The sequence shown here is derived from an EMBL/GenBank/DDBJ whole genome shotgun (WGS) entry which is preliminary data.</text>
</comment>
<keyword evidence="3 6" id="KW-0663">Pyridoxal phosphate</keyword>
<dbReference type="InterPro" id="IPR015422">
    <property type="entry name" value="PyrdxlP-dep_Trfase_small"/>
</dbReference>
<dbReference type="InterPro" id="IPR006233">
    <property type="entry name" value="Cys_b_lyase_bac"/>
</dbReference>
<comment type="catalytic activity">
    <reaction evidence="5">
        <text>L,L-cystathionine + H2O = L-homocysteine + pyruvate + NH4(+)</text>
        <dbReference type="Rhea" id="RHEA:13965"/>
        <dbReference type="ChEBI" id="CHEBI:15361"/>
        <dbReference type="ChEBI" id="CHEBI:15377"/>
        <dbReference type="ChEBI" id="CHEBI:28938"/>
        <dbReference type="ChEBI" id="CHEBI:58161"/>
        <dbReference type="ChEBI" id="CHEBI:58199"/>
    </reaction>
</comment>